<gene>
    <name evidence="2" type="ORF">CDCA_CDCA07G2020</name>
</gene>
<sequence length="203" mass="23054">MWWQRLERSLELNAEQPVSRFLQLATVRADGRPANRTVVYRGLLTPPQSTQRWVSFVSDARSDKHDDLARCAWAELCWYLPITREQYRLLGRAHSVSHDDPAAWLAEARRRAWERLSAASRAPFFGPPPGSILSDNAPDKTDISADTHGIPDTFCLLYLVPRRVDHVRLASAAVPVPTRDVYVADSDVDTTSPLTWRVFHVQP</sequence>
<evidence type="ECO:0000313" key="3">
    <source>
        <dbReference type="Proteomes" id="UP001301350"/>
    </source>
</evidence>
<dbReference type="PANTHER" id="PTHR28243">
    <property type="entry name" value="AGL049CP"/>
    <property type="match status" value="1"/>
</dbReference>
<dbReference type="Gene3D" id="2.30.110.10">
    <property type="entry name" value="Electron Transport, Fmn-binding Protein, Chain A"/>
    <property type="match status" value="1"/>
</dbReference>
<dbReference type="InterPro" id="IPR024624">
    <property type="entry name" value="Pyridox_Oxase_Alr4036_FMN-bd"/>
</dbReference>
<protein>
    <recommendedName>
        <fullName evidence="1">Pyridoxamine 5'-phosphate oxidase Alr4036 family FMN-binding domain-containing protein</fullName>
    </recommendedName>
</protein>
<comment type="caution">
    <text evidence="2">The sequence shown here is derived from an EMBL/GenBank/DDBJ whole genome shotgun (WGS) entry which is preliminary data.</text>
</comment>
<keyword evidence="3" id="KW-1185">Reference proteome</keyword>
<dbReference type="Proteomes" id="UP001301350">
    <property type="component" value="Unassembled WGS sequence"/>
</dbReference>
<evidence type="ECO:0000313" key="2">
    <source>
        <dbReference type="EMBL" id="KAK4535995.1"/>
    </source>
</evidence>
<accession>A0AAV9IV76</accession>
<dbReference type="GO" id="GO:0010181">
    <property type="term" value="F:FMN binding"/>
    <property type="evidence" value="ECO:0007669"/>
    <property type="project" value="InterPro"/>
</dbReference>
<feature type="domain" description="Pyridoxamine 5'-phosphate oxidase Alr4036 family FMN-binding" evidence="1">
    <location>
        <begin position="2"/>
        <end position="95"/>
    </location>
</feature>
<evidence type="ECO:0000259" key="1">
    <source>
        <dbReference type="Pfam" id="PF12766"/>
    </source>
</evidence>
<dbReference type="EMBL" id="JANCYW010000007">
    <property type="protein sequence ID" value="KAK4535995.1"/>
    <property type="molecule type" value="Genomic_DNA"/>
</dbReference>
<dbReference type="InterPro" id="IPR012349">
    <property type="entry name" value="Split_barrel_FMN-bd"/>
</dbReference>
<reference evidence="2 3" key="1">
    <citation type="submission" date="2022-07" db="EMBL/GenBank/DDBJ databases">
        <title>Genome-wide signatures of adaptation to extreme environments.</title>
        <authorList>
            <person name="Cho C.H."/>
            <person name="Yoon H.S."/>
        </authorList>
    </citation>
    <scope>NUCLEOTIDE SEQUENCE [LARGE SCALE GENOMIC DNA]</scope>
    <source>
        <strain evidence="2 3">DBV 063 E5</strain>
    </source>
</reference>
<organism evidence="2 3">
    <name type="scientific">Cyanidium caldarium</name>
    <name type="common">Red alga</name>
    <dbReference type="NCBI Taxonomy" id="2771"/>
    <lineage>
        <taxon>Eukaryota</taxon>
        <taxon>Rhodophyta</taxon>
        <taxon>Bangiophyceae</taxon>
        <taxon>Cyanidiales</taxon>
        <taxon>Cyanidiaceae</taxon>
        <taxon>Cyanidium</taxon>
    </lineage>
</organism>
<dbReference type="SUPFAM" id="SSF50475">
    <property type="entry name" value="FMN-binding split barrel"/>
    <property type="match status" value="1"/>
</dbReference>
<dbReference type="Pfam" id="PF12766">
    <property type="entry name" value="Pyridox_oxase_2"/>
    <property type="match status" value="1"/>
</dbReference>
<proteinExistence type="predicted"/>
<dbReference type="PANTHER" id="PTHR28243:SF1">
    <property type="entry name" value="PYRIDOXAMINE 5'-PHOSPHATE OXIDASE ALR4036 FAMILY FMN-BINDING DOMAIN-CONTAINING PROTEIN"/>
    <property type="match status" value="1"/>
</dbReference>
<name>A0AAV9IV76_CYACA</name>
<dbReference type="AlphaFoldDB" id="A0AAV9IV76"/>